<dbReference type="FunFam" id="2.60.120.200:FF:000182">
    <property type="entry name" value="MAM and LDL-receptor class A domain-containing protein 1"/>
    <property type="match status" value="1"/>
</dbReference>
<keyword evidence="2" id="KW-1015">Disulfide bond</keyword>
<feature type="domain" description="MAM" evidence="3">
    <location>
        <begin position="461"/>
        <end position="627"/>
    </location>
</feature>
<sequence>MTPSHAPTRSRCIVFYYSIEGRGPSTLNVYMLTSNGTAKGQLRWSSSVLTTRDWNYARVSLSSPSDSFKVVFEAVLGASTTGMISIDDVVSQDTACKSFPTSAARNVNSQPLTTQPPVTTTPVPSVYDCTFEGLDFCKWSQATDDQFDWQLRQVNGLGSSPYASYVPTKDHTKGTSQGAILLMPVSVSRKPNETAGLISPTITPTRANCLTFWYRLYGPENDGLQVYYVTGSTKYLLWKRQGTTGSEWRRAMVQATAVRPYQWEIVAVRGTYYTGSTAIDDIHYSPQPCPHADFSPMSDCDFEMDYCGFTNFSANSFNWTKSYGKTQSTYTGPSTDHTYGTDQGHYLYVEASSRTPGSTSSVLTPTMSLTDSPTYCLRFFYHMYGSTMGELRVHRLIRGRRLLWKRSGDQGQAWVMAEVSVQGDKNDKVGLEFEGVIGSSYRSDIAIDDLSIRPGPCDSPGACSFESGDFCTWRNDVSGADKFDWAVTVGNQGIMDNTIGDFTGHYAILYPRSPLRAGDKAMLVSEAFVGGTVRCFNFHYNMQGSSPGSLSVYVRPTNTIANIPGAGPATTQLVWRLNGQAGPAAAWYPARVKVTSPYAYNVILEGSLGQDSIRVDDLIFTSGDCAVSPSVAGSNLVMTTSVPRTTVTPGTTLPATPFDCNFEDNLCGWSQDKGDQFDWTRAQGPTGSSNTGPLVDHTKGTNQGWYVFIEASSPQKENDTARLISSSITAGQRCLRFFYTMAGSSVYQLNVYVKTGATLTKIFSMEGEKGPLWLGTSITINPKTTYQIVIEGVRGKTWAGDIAIDDITMPVGACPEISPEGKDLRP</sequence>
<evidence type="ECO:0000259" key="3">
    <source>
        <dbReference type="PROSITE" id="PS50060"/>
    </source>
</evidence>
<comment type="caution">
    <text evidence="4">The sequence shown here is derived from an EMBL/GenBank/DDBJ whole genome shotgun (WGS) entry which is preliminary data.</text>
</comment>
<gene>
    <name evidence="4" type="ORF">ElyMa_000325800</name>
</gene>
<feature type="domain" description="MAM" evidence="3">
    <location>
        <begin position="658"/>
        <end position="816"/>
    </location>
</feature>
<evidence type="ECO:0000256" key="2">
    <source>
        <dbReference type="ARBA" id="ARBA00023157"/>
    </source>
</evidence>
<evidence type="ECO:0000313" key="5">
    <source>
        <dbReference type="Proteomes" id="UP000762676"/>
    </source>
</evidence>
<feature type="domain" description="MAM" evidence="3">
    <location>
        <begin position="127"/>
        <end position="291"/>
    </location>
</feature>
<dbReference type="PANTHER" id="PTHR23282">
    <property type="entry name" value="APICAL ENDOSOMAL GLYCOPROTEIN PRECURSOR"/>
    <property type="match status" value="1"/>
</dbReference>
<dbReference type="Gene3D" id="2.60.120.200">
    <property type="match status" value="5"/>
</dbReference>
<dbReference type="SMART" id="SM00137">
    <property type="entry name" value="MAM"/>
    <property type="match status" value="4"/>
</dbReference>
<dbReference type="Proteomes" id="UP000762676">
    <property type="component" value="Unassembled WGS sequence"/>
</dbReference>
<name>A0AAV4FAR0_9GAST</name>
<dbReference type="InterPro" id="IPR000998">
    <property type="entry name" value="MAM_dom"/>
</dbReference>
<feature type="domain" description="MAM" evidence="3">
    <location>
        <begin position="1"/>
        <end position="98"/>
    </location>
</feature>
<organism evidence="4 5">
    <name type="scientific">Elysia marginata</name>
    <dbReference type="NCBI Taxonomy" id="1093978"/>
    <lineage>
        <taxon>Eukaryota</taxon>
        <taxon>Metazoa</taxon>
        <taxon>Spiralia</taxon>
        <taxon>Lophotrochozoa</taxon>
        <taxon>Mollusca</taxon>
        <taxon>Gastropoda</taxon>
        <taxon>Heterobranchia</taxon>
        <taxon>Euthyneura</taxon>
        <taxon>Panpulmonata</taxon>
        <taxon>Sacoglossa</taxon>
        <taxon>Placobranchoidea</taxon>
        <taxon>Plakobranchidae</taxon>
        <taxon>Elysia</taxon>
    </lineage>
</organism>
<dbReference type="Pfam" id="PF00629">
    <property type="entry name" value="MAM"/>
    <property type="match status" value="5"/>
</dbReference>
<dbReference type="CDD" id="cd06263">
    <property type="entry name" value="MAM"/>
    <property type="match status" value="5"/>
</dbReference>
<keyword evidence="1" id="KW-0677">Repeat</keyword>
<evidence type="ECO:0000313" key="4">
    <source>
        <dbReference type="EMBL" id="GFR70364.1"/>
    </source>
</evidence>
<proteinExistence type="predicted"/>
<dbReference type="SUPFAM" id="SSF49899">
    <property type="entry name" value="Concanavalin A-like lectins/glucanases"/>
    <property type="match status" value="5"/>
</dbReference>
<dbReference type="EMBL" id="BMAT01000653">
    <property type="protein sequence ID" value="GFR70364.1"/>
    <property type="molecule type" value="Genomic_DNA"/>
</dbReference>
<dbReference type="AlphaFoldDB" id="A0AAV4FAR0"/>
<dbReference type="GO" id="GO:0016020">
    <property type="term" value="C:membrane"/>
    <property type="evidence" value="ECO:0007669"/>
    <property type="project" value="InterPro"/>
</dbReference>
<dbReference type="PROSITE" id="PS50060">
    <property type="entry name" value="MAM_2"/>
    <property type="match status" value="5"/>
</dbReference>
<dbReference type="InterPro" id="IPR013320">
    <property type="entry name" value="ConA-like_dom_sf"/>
</dbReference>
<evidence type="ECO:0000256" key="1">
    <source>
        <dbReference type="ARBA" id="ARBA00022737"/>
    </source>
</evidence>
<dbReference type="InterPro" id="IPR051560">
    <property type="entry name" value="MAM_domain-containing"/>
</dbReference>
<reference evidence="4 5" key="1">
    <citation type="journal article" date="2021" name="Elife">
        <title>Chloroplast acquisition without the gene transfer in kleptoplastic sea slugs, Plakobranchus ocellatus.</title>
        <authorList>
            <person name="Maeda T."/>
            <person name="Takahashi S."/>
            <person name="Yoshida T."/>
            <person name="Shimamura S."/>
            <person name="Takaki Y."/>
            <person name="Nagai Y."/>
            <person name="Toyoda A."/>
            <person name="Suzuki Y."/>
            <person name="Arimoto A."/>
            <person name="Ishii H."/>
            <person name="Satoh N."/>
            <person name="Nishiyama T."/>
            <person name="Hasebe M."/>
            <person name="Maruyama T."/>
            <person name="Minagawa J."/>
            <person name="Obokata J."/>
            <person name="Shigenobu S."/>
        </authorList>
    </citation>
    <scope>NUCLEOTIDE SEQUENCE [LARGE SCALE GENOMIC DNA]</scope>
</reference>
<dbReference type="PANTHER" id="PTHR23282:SF101">
    <property type="entry name" value="MAM DOMAIN-CONTAINING PROTEIN"/>
    <property type="match status" value="1"/>
</dbReference>
<dbReference type="PRINTS" id="PR00020">
    <property type="entry name" value="MAMDOMAIN"/>
</dbReference>
<keyword evidence="5" id="KW-1185">Reference proteome</keyword>
<accession>A0AAV4FAR0</accession>
<protein>
    <submittedName>
        <fullName evidence="4">MAM and LDL-receptor class A domain-containing protein 1</fullName>
    </submittedName>
</protein>
<feature type="domain" description="MAM" evidence="3">
    <location>
        <begin position="298"/>
        <end position="459"/>
    </location>
</feature>